<keyword evidence="5" id="KW-0949">S-adenosyl-L-methionine</keyword>
<evidence type="ECO:0000256" key="5">
    <source>
        <dbReference type="ARBA" id="ARBA00022691"/>
    </source>
</evidence>
<evidence type="ECO:0000256" key="3">
    <source>
        <dbReference type="ARBA" id="ARBA00008703"/>
    </source>
</evidence>
<accession>A0ABT5K0Z4</accession>
<comment type="similarity">
    <text evidence="3">Belongs to the radical SAM superfamily. KamA family.</text>
</comment>
<evidence type="ECO:0000313" key="11">
    <source>
        <dbReference type="Proteomes" id="UP001221208"/>
    </source>
</evidence>
<evidence type="ECO:0000256" key="4">
    <source>
        <dbReference type="ARBA" id="ARBA00022485"/>
    </source>
</evidence>
<evidence type="ECO:0000256" key="9">
    <source>
        <dbReference type="ARBA" id="ARBA00023014"/>
    </source>
</evidence>
<keyword evidence="9" id="KW-0411">Iron-sulfur</keyword>
<evidence type="ECO:0000256" key="8">
    <source>
        <dbReference type="ARBA" id="ARBA00023004"/>
    </source>
</evidence>
<comment type="caution">
    <text evidence="10">The sequence shown here is derived from an EMBL/GenBank/DDBJ whole genome shotgun (WGS) entry which is preliminary data.</text>
</comment>
<dbReference type="SFLD" id="SFLDG01070">
    <property type="entry name" value="PLP-dependent"/>
    <property type="match status" value="1"/>
</dbReference>
<comment type="cofactor">
    <cofactor evidence="2">
        <name>[4Fe-4S] cluster</name>
        <dbReference type="ChEBI" id="CHEBI:49883"/>
    </cofactor>
</comment>
<dbReference type="RefSeq" id="WP_273671294.1">
    <property type="nucleotide sequence ID" value="NZ_JAQQXR010000005.1"/>
</dbReference>
<dbReference type="SUPFAM" id="SSF102114">
    <property type="entry name" value="Radical SAM enzymes"/>
    <property type="match status" value="1"/>
</dbReference>
<keyword evidence="6" id="KW-0479">Metal-binding</keyword>
<name>A0ABT5K0Z4_9BURK</name>
<dbReference type="PANTHER" id="PTHR30538:SF0">
    <property type="entry name" value="L-LYSINE 2,3-AMINOMUTASE AQ_1632-RELATED"/>
    <property type="match status" value="1"/>
</dbReference>
<keyword evidence="4" id="KW-0004">4Fe-4S</keyword>
<dbReference type="InterPro" id="IPR013785">
    <property type="entry name" value="Aldolase_TIM"/>
</dbReference>
<dbReference type="InterPro" id="IPR058240">
    <property type="entry name" value="rSAM_sf"/>
</dbReference>
<dbReference type="EMBL" id="JAQQXR010000005">
    <property type="protein sequence ID" value="MDC8758599.1"/>
    <property type="molecule type" value="Genomic_DNA"/>
</dbReference>
<organism evidence="10 11">
    <name type="scientific">Janthinobacterium fluminis</name>
    <dbReference type="NCBI Taxonomy" id="2987524"/>
    <lineage>
        <taxon>Bacteria</taxon>
        <taxon>Pseudomonadati</taxon>
        <taxon>Pseudomonadota</taxon>
        <taxon>Betaproteobacteria</taxon>
        <taxon>Burkholderiales</taxon>
        <taxon>Oxalobacteraceae</taxon>
        <taxon>Janthinobacterium</taxon>
    </lineage>
</organism>
<dbReference type="SFLD" id="SFLDS00029">
    <property type="entry name" value="Radical_SAM"/>
    <property type="match status" value="1"/>
</dbReference>
<evidence type="ECO:0000256" key="7">
    <source>
        <dbReference type="ARBA" id="ARBA00022898"/>
    </source>
</evidence>
<keyword evidence="8" id="KW-0408">Iron</keyword>
<evidence type="ECO:0000256" key="1">
    <source>
        <dbReference type="ARBA" id="ARBA00001933"/>
    </source>
</evidence>
<dbReference type="InterPro" id="IPR003739">
    <property type="entry name" value="Lys_aminomutase/Glu_NH3_mut"/>
</dbReference>
<proteinExistence type="inferred from homology"/>
<keyword evidence="7" id="KW-0663">Pyridoxal phosphate</keyword>
<dbReference type="PANTHER" id="PTHR30538">
    <property type="entry name" value="LYSINE 2,3-AMINOMUTASE-RELATED"/>
    <property type="match status" value="1"/>
</dbReference>
<evidence type="ECO:0000256" key="2">
    <source>
        <dbReference type="ARBA" id="ARBA00001966"/>
    </source>
</evidence>
<keyword evidence="11" id="KW-1185">Reference proteome</keyword>
<evidence type="ECO:0000313" key="10">
    <source>
        <dbReference type="EMBL" id="MDC8758599.1"/>
    </source>
</evidence>
<dbReference type="Proteomes" id="UP001221208">
    <property type="component" value="Unassembled WGS sequence"/>
</dbReference>
<dbReference type="InterPro" id="IPR007197">
    <property type="entry name" value="rSAM"/>
</dbReference>
<reference evidence="10 11" key="1">
    <citation type="submission" date="2022-10" db="EMBL/GenBank/DDBJ databases">
        <title>Janthinobacterium sp. hw3 Genome sequencing.</title>
        <authorList>
            <person name="Park S."/>
        </authorList>
    </citation>
    <scope>NUCLEOTIDE SEQUENCE [LARGE SCALE GENOMIC DNA]</scope>
    <source>
        <strain evidence="11">hw3</strain>
    </source>
</reference>
<gene>
    <name evidence="10" type="ORF">OIK44_13535</name>
</gene>
<dbReference type="Gene3D" id="3.20.20.70">
    <property type="entry name" value="Aldolase class I"/>
    <property type="match status" value="1"/>
</dbReference>
<sequence>MSTLPVAAKFKPYTRQTIDQSRQWGWLDASQQEAVQVLSHVLPFRTNEYVMDQLIDWNNIPDDPIYRLTFPHRDMLPAAEYEQLRELVLLRRDPQAIARYVHALRLRMNPHPAGQMTHNVPRVNDAPLHGLQHKYDQTVLFFPSAGQTCHAYCTFCFRWPQFVGMEDMKFNASQSDELVSYLKMHPEVTDVLITGGDPMIMNTRSLASYIEPLLAPELAHIQNIRIGTKSVAYWPQRFVSDRDADELLRLFERVVKAGKNLAVMAHYSHAVELRQDIAQQAVKRIVGTGATVRMQGPLIRHINEDPRGWAELWQTGVRLGAIPYYMFVERDTGPRAYFQLPLAKAHEIFQAAYQMVSGLSRTVRGPSMSAFPGKVVIDGIVTLGGEKVFALQFLQARNPDWVRKPFYAKFDPSATWMDDLKPAFGETKFFFEADAAAERKVIPLLPAGRAHADSRCADSLQA</sequence>
<comment type="cofactor">
    <cofactor evidence="1">
        <name>pyridoxal 5'-phosphate</name>
        <dbReference type="ChEBI" id="CHEBI:597326"/>
    </cofactor>
</comment>
<evidence type="ECO:0000256" key="6">
    <source>
        <dbReference type="ARBA" id="ARBA00022723"/>
    </source>
</evidence>
<protein>
    <submittedName>
        <fullName evidence="10">Lysine 2,3-aminomutase</fullName>
    </submittedName>
</protein>